<evidence type="ECO:0000313" key="2">
    <source>
        <dbReference type="EMBL" id="MBY8879863.1"/>
    </source>
</evidence>
<evidence type="ECO:0000256" key="1">
    <source>
        <dbReference type="SAM" id="Phobius"/>
    </source>
</evidence>
<sequence length="185" mass="19778">MTTTIIWVAVAVVAVGLYLSWTAGRLDRLHARIDAARAALDAQLLRRASVAQELATAGVLDPAASIVLYEAAHGARQAEPDQREVAESELSQALRAVFADGETVTEVREAPGGTAAVGELTQAVRRVPMARRFHNDAVRAARAVRDHRVVRWLRLAGHAPFPMAFEMDDEPPGALTADGGATAVR</sequence>
<protein>
    <recommendedName>
        <fullName evidence="4">LemA family protein</fullName>
    </recommendedName>
</protein>
<dbReference type="Proteomes" id="UP000778578">
    <property type="component" value="Unassembled WGS sequence"/>
</dbReference>
<dbReference type="EMBL" id="JAINZZ010000024">
    <property type="protein sequence ID" value="MBY8879863.1"/>
    <property type="molecule type" value="Genomic_DNA"/>
</dbReference>
<feature type="transmembrane region" description="Helical" evidence="1">
    <location>
        <begin position="6"/>
        <end position="24"/>
    </location>
</feature>
<comment type="caution">
    <text evidence="2">The sequence shown here is derived from an EMBL/GenBank/DDBJ whole genome shotgun (WGS) entry which is preliminary data.</text>
</comment>
<dbReference type="RefSeq" id="WP_222964322.1">
    <property type="nucleotide sequence ID" value="NZ_JAINZZ010000024.1"/>
</dbReference>
<reference evidence="2 3" key="1">
    <citation type="submission" date="2021-08" db="EMBL/GenBank/DDBJ databases">
        <title>WGS of actinomycetes from Thailand.</title>
        <authorList>
            <person name="Thawai C."/>
        </authorList>
    </citation>
    <scope>NUCLEOTIDE SEQUENCE [LARGE SCALE GENOMIC DNA]</scope>
    <source>
        <strain evidence="2 3">PLK6-54</strain>
    </source>
</reference>
<organism evidence="2 3">
    <name type="scientific">Actinacidiphila acidipaludis</name>
    <dbReference type="NCBI Taxonomy" id="2873382"/>
    <lineage>
        <taxon>Bacteria</taxon>
        <taxon>Bacillati</taxon>
        <taxon>Actinomycetota</taxon>
        <taxon>Actinomycetes</taxon>
        <taxon>Kitasatosporales</taxon>
        <taxon>Streptomycetaceae</taxon>
        <taxon>Actinacidiphila</taxon>
    </lineage>
</organism>
<proteinExistence type="predicted"/>
<gene>
    <name evidence="2" type="ORF">K7862_19820</name>
</gene>
<keyword evidence="1" id="KW-0812">Transmembrane</keyword>
<dbReference type="InterPro" id="IPR023353">
    <property type="entry name" value="LemA-like_dom_sf"/>
</dbReference>
<dbReference type="SUPFAM" id="SSF140478">
    <property type="entry name" value="LemA-like"/>
    <property type="match status" value="1"/>
</dbReference>
<evidence type="ECO:0000313" key="3">
    <source>
        <dbReference type="Proteomes" id="UP000778578"/>
    </source>
</evidence>
<evidence type="ECO:0008006" key="4">
    <source>
        <dbReference type="Google" id="ProtNLM"/>
    </source>
</evidence>
<keyword evidence="3" id="KW-1185">Reference proteome</keyword>
<dbReference type="Gene3D" id="1.20.1440.20">
    <property type="entry name" value="LemA-like domain"/>
    <property type="match status" value="1"/>
</dbReference>
<name>A0ABS7Q9M9_9ACTN</name>
<accession>A0ABS7Q9M9</accession>
<keyword evidence="1" id="KW-1133">Transmembrane helix</keyword>
<keyword evidence="1" id="KW-0472">Membrane</keyword>